<evidence type="ECO:0000256" key="1">
    <source>
        <dbReference type="ARBA" id="ARBA00010396"/>
    </source>
</evidence>
<keyword evidence="8" id="KW-1185">Reference proteome</keyword>
<evidence type="ECO:0000256" key="2">
    <source>
        <dbReference type="ARBA" id="ARBA00022552"/>
    </source>
</evidence>
<dbReference type="PIRSF" id="PIRSF004486">
    <property type="entry name" value="MraW"/>
    <property type="match status" value="1"/>
</dbReference>
<keyword evidence="3 6" id="KW-0489">Methyltransferase</keyword>
<keyword evidence="4 6" id="KW-0808">Transferase</keyword>
<dbReference type="GO" id="GO:0005737">
    <property type="term" value="C:cytoplasm"/>
    <property type="evidence" value="ECO:0007669"/>
    <property type="project" value="UniProtKB-SubCell"/>
</dbReference>
<dbReference type="EMBL" id="CP025628">
    <property type="protein sequence ID" value="AWD32663.1"/>
    <property type="molecule type" value="Genomic_DNA"/>
</dbReference>
<keyword evidence="5 6" id="KW-0949">S-adenosyl-L-methionine</keyword>
<dbReference type="NCBIfam" id="TIGR00006">
    <property type="entry name" value="16S rRNA (cytosine(1402)-N(4))-methyltransferase RsmH"/>
    <property type="match status" value="1"/>
</dbReference>
<keyword evidence="6" id="KW-0963">Cytoplasm</keyword>
<comment type="similarity">
    <text evidence="1 6">Belongs to the methyltransferase superfamily. RsmH family.</text>
</comment>
<dbReference type="RefSeq" id="WP_108674063.1">
    <property type="nucleotide sequence ID" value="NZ_CP025628.1"/>
</dbReference>
<name>A0A3S7JAG4_9PROT</name>
<dbReference type="SUPFAM" id="SSF81799">
    <property type="entry name" value="Putative methyltransferase TM0872, insert domain"/>
    <property type="match status" value="1"/>
</dbReference>
<evidence type="ECO:0000313" key="8">
    <source>
        <dbReference type="Proteomes" id="UP000266796"/>
    </source>
</evidence>
<evidence type="ECO:0000256" key="3">
    <source>
        <dbReference type="ARBA" id="ARBA00022603"/>
    </source>
</evidence>
<dbReference type="InterPro" id="IPR029063">
    <property type="entry name" value="SAM-dependent_MTases_sf"/>
</dbReference>
<feature type="binding site" evidence="6">
    <location>
        <position position="87"/>
    </location>
    <ligand>
        <name>S-adenosyl-L-methionine</name>
        <dbReference type="ChEBI" id="CHEBI:59789"/>
    </ligand>
</feature>
<dbReference type="Gene3D" id="1.10.150.170">
    <property type="entry name" value="Putative methyltransferase TM0872, insert domain"/>
    <property type="match status" value="1"/>
</dbReference>
<dbReference type="PANTHER" id="PTHR11265:SF0">
    <property type="entry name" value="12S RRNA N4-METHYLCYTIDINE METHYLTRANSFERASE"/>
    <property type="match status" value="1"/>
</dbReference>
<dbReference type="OrthoDB" id="9806637at2"/>
<comment type="subcellular location">
    <subcellularLocation>
        <location evidence="6">Cytoplasm</location>
    </subcellularLocation>
</comment>
<sequence length="317" mass="35877">MEYQHNPVMLKQLISSLFNKNLNILSKNEKKIFVDGTFGRGGHSKELLKFISPNSKLFVFDRDPQAILEAKKLSLIDNRVHVIHACFSSMREELYNFGVLKNIDGIILDLGVSSPQLDQANRGFSFMRNGPLDMRMDNSCGMTIAKWLSSATLEEIYKVISKFGEERHAFKIAKKIVAVRQLHPINTTNELVSCISDVIKNNKPGKHPATKTFQALRIFINKELEELSNTLPTAIDILKPGGILAIISFHSLEDRIVKKFYNKVSNIDPIYKKIPISDINIPSPVAKKLKKITPDKDEIKLNPRSRSAILRILQINS</sequence>
<accession>A0A3S7JAG4</accession>
<feature type="binding site" evidence="6">
    <location>
        <position position="116"/>
    </location>
    <ligand>
        <name>S-adenosyl-L-methionine</name>
        <dbReference type="ChEBI" id="CHEBI:59789"/>
    </ligand>
</feature>
<proteinExistence type="inferred from homology"/>
<dbReference type="AlphaFoldDB" id="A0A3S7JAG4"/>
<dbReference type="InterPro" id="IPR002903">
    <property type="entry name" value="RsmH"/>
</dbReference>
<organism evidence="7 8">
    <name type="scientific">Candidatus Kinetoplastidibacterium kentomonadis</name>
    <dbReference type="NCBI Taxonomy" id="1576550"/>
    <lineage>
        <taxon>Bacteria</taxon>
        <taxon>Pseudomonadati</taxon>
        <taxon>Pseudomonadota</taxon>
        <taxon>Betaproteobacteria</taxon>
        <taxon>Candidatus Kinetoplastidibacterium</taxon>
    </lineage>
</organism>
<dbReference type="Gene3D" id="3.40.50.150">
    <property type="entry name" value="Vaccinia Virus protein VP39"/>
    <property type="match status" value="1"/>
</dbReference>
<keyword evidence="2 6" id="KW-0698">rRNA processing</keyword>
<dbReference type="Proteomes" id="UP000266796">
    <property type="component" value="Chromosome"/>
</dbReference>
<feature type="binding site" evidence="6">
    <location>
        <position position="61"/>
    </location>
    <ligand>
        <name>S-adenosyl-L-methionine</name>
        <dbReference type="ChEBI" id="CHEBI:59789"/>
    </ligand>
</feature>
<reference evidence="7 8" key="1">
    <citation type="journal article" date="2018" name="Parasitology">
        <title>The reduced genome of Candidatus Kinetoplastibacterium sorsogonicusi, the endosymbiont of Kentomonas sorsogonicus (Trypanosomatidae): loss of the haem-synthesis pathway.</title>
        <authorList>
            <person name="Silva F.M."/>
            <person name="Kostygov A.Y."/>
            <person name="Spodareva V.V."/>
            <person name="Butenko A."/>
            <person name="Tossou R."/>
            <person name="Lukes J."/>
            <person name="Yurchenko V."/>
            <person name="Alves J.M.P."/>
        </authorList>
    </citation>
    <scope>NUCLEOTIDE SEQUENCE [LARGE SCALE GENOMIC DNA]</scope>
    <source>
        <strain evidence="7 8">MF-08</strain>
    </source>
</reference>
<comment type="catalytic activity">
    <reaction evidence="6">
        <text>cytidine(1402) in 16S rRNA + S-adenosyl-L-methionine = N(4)-methylcytidine(1402) in 16S rRNA + S-adenosyl-L-homocysteine + H(+)</text>
        <dbReference type="Rhea" id="RHEA:42928"/>
        <dbReference type="Rhea" id="RHEA-COMP:10286"/>
        <dbReference type="Rhea" id="RHEA-COMP:10287"/>
        <dbReference type="ChEBI" id="CHEBI:15378"/>
        <dbReference type="ChEBI" id="CHEBI:57856"/>
        <dbReference type="ChEBI" id="CHEBI:59789"/>
        <dbReference type="ChEBI" id="CHEBI:74506"/>
        <dbReference type="ChEBI" id="CHEBI:82748"/>
        <dbReference type="EC" id="2.1.1.199"/>
    </reaction>
</comment>
<dbReference type="SUPFAM" id="SSF53335">
    <property type="entry name" value="S-adenosyl-L-methionine-dependent methyltransferases"/>
    <property type="match status" value="1"/>
</dbReference>
<dbReference type="GO" id="GO:0070475">
    <property type="term" value="P:rRNA base methylation"/>
    <property type="evidence" value="ECO:0007669"/>
    <property type="project" value="UniProtKB-UniRule"/>
</dbReference>
<feature type="binding site" evidence="6">
    <location>
        <begin position="41"/>
        <end position="43"/>
    </location>
    <ligand>
        <name>S-adenosyl-L-methionine</name>
        <dbReference type="ChEBI" id="CHEBI:59789"/>
    </ligand>
</feature>
<protein>
    <recommendedName>
        <fullName evidence="6">Ribosomal RNA small subunit methyltransferase H</fullName>
        <ecNumber evidence="6">2.1.1.199</ecNumber>
    </recommendedName>
    <alternativeName>
        <fullName evidence="6">16S rRNA m(4)C1402 methyltransferase</fullName>
    </alternativeName>
    <alternativeName>
        <fullName evidence="6">rRNA (cytosine-N(4)-)-methyltransferase RsmH</fullName>
    </alternativeName>
</protein>
<dbReference type="Pfam" id="PF01795">
    <property type="entry name" value="Methyltransf_5"/>
    <property type="match status" value="1"/>
</dbReference>
<evidence type="ECO:0000256" key="4">
    <source>
        <dbReference type="ARBA" id="ARBA00022679"/>
    </source>
</evidence>
<comment type="function">
    <text evidence="6">Specifically methylates the N4 position of cytidine in position 1402 (C1402) of 16S rRNA.</text>
</comment>
<dbReference type="InterPro" id="IPR023397">
    <property type="entry name" value="SAM-dep_MeTrfase_MraW_recog"/>
</dbReference>
<evidence type="ECO:0000256" key="6">
    <source>
        <dbReference type="HAMAP-Rule" id="MF_01007"/>
    </source>
</evidence>
<evidence type="ECO:0000256" key="5">
    <source>
        <dbReference type="ARBA" id="ARBA00022691"/>
    </source>
</evidence>
<dbReference type="EC" id="2.1.1.199" evidence="6"/>
<dbReference type="KEGG" id="kso:CKSOR_00557"/>
<dbReference type="GO" id="GO:0071424">
    <property type="term" value="F:rRNA (cytosine-N4-)-methyltransferase activity"/>
    <property type="evidence" value="ECO:0007669"/>
    <property type="project" value="UniProtKB-UniRule"/>
</dbReference>
<dbReference type="PANTHER" id="PTHR11265">
    <property type="entry name" value="S-ADENOSYL-METHYLTRANSFERASE MRAW"/>
    <property type="match status" value="1"/>
</dbReference>
<gene>
    <name evidence="6 7" type="primary">rsmH</name>
    <name evidence="7" type="ORF">CKSOR_00557</name>
</gene>
<feature type="binding site" evidence="6">
    <location>
        <position position="109"/>
    </location>
    <ligand>
        <name>S-adenosyl-L-methionine</name>
        <dbReference type="ChEBI" id="CHEBI:59789"/>
    </ligand>
</feature>
<dbReference type="HAMAP" id="MF_01007">
    <property type="entry name" value="16SrRNA_methyltr_H"/>
    <property type="match status" value="1"/>
</dbReference>
<evidence type="ECO:0000313" key="7">
    <source>
        <dbReference type="EMBL" id="AWD32663.1"/>
    </source>
</evidence>